<reference evidence="2 3" key="1">
    <citation type="journal article" date="2011" name="J. Bacteriol.">
        <title>Genome sequence of the obligate intracellular animal pathogen Chlamydia pecorum E58.</title>
        <authorList>
            <person name="Mojica S."/>
            <person name="Huot Creasy H."/>
            <person name="Daugherty S."/>
            <person name="Read T.D."/>
            <person name="Kim T."/>
            <person name="Kaltenboeck B."/>
            <person name="Bavoil P."/>
            <person name="Myers G.S."/>
        </authorList>
    </citation>
    <scope>NUCLEOTIDE SEQUENCE [LARGE SCALE GENOMIC DNA]</scope>
    <source>
        <strain evidence="2 3">E58</strain>
    </source>
</reference>
<feature type="coiled-coil region" evidence="1">
    <location>
        <begin position="399"/>
        <end position="433"/>
    </location>
</feature>
<proteinExistence type="predicted"/>
<accession>A0AA34RCU5</accession>
<dbReference type="AlphaFoldDB" id="A0AA34RCU5"/>
<dbReference type="EMBL" id="CP002608">
    <property type="protein sequence ID" value="AEB41260.1"/>
    <property type="molecule type" value="Genomic_DNA"/>
</dbReference>
<sequence length="962" mass="110438">MPRLDESVFHSLTQEPQPHALEEIFCRDDEAGFEAYRTTALQSPLAAKTVRMARETARYILSDNGEIDSVRLVEAIEHLSHCLYPLGPYRHEETQIREHLLRMLKALKESSELKDRIKKLFVPSYVSIQNLIRDTLALEETASISTFHVRQAVLAAMFSYLRQDVGSCFATAPAILIHQEYPHRFLKDLEDLLSSGKLTRIIGSREVTIPINLSGCIGELFKRIRILDLHPDPIQTLSSSPGLQKAFEAAGVLHSLEAPQIQVQKLLAHEYLLKKLSQEHDTISAHEILQSTLLNLYQLSETTVKATLCKEGMFSKNPALFLSQDPRELSQNQRVYGYLFAYKQARRAFIHDTQNPLLKSWEYSLATLADANSSSTLNHIRISLGWNSNDSYSIATQMKQFIEQEIESLRSVVSKCEQTYQEARSQLDYIENRLKNPLNTQDSQILTMDHIRFRQELNKALYDWDAAQEKVKKLLNLPDYLLSFYAKAIPQYFRSAYDAYIQEFSHIHTDTPAGFRLLFTHGRAHPHAWSPVYSIEEFIRFLSEFFSLTEVDLMGKHAIVDLEKETSSLIHHLISLLHTEHFQEAALTRILNTYNLPVPSPLFDHLDTLVITPWVYISGGSVESLLTDYFELTTPITTIQKRPENAHELAAFFSDALKDLPEGIKSYLEEGDHSLLTASPTHVFSLTAGSPLFREAWDNDWYSYTWLRDVWVKQHKTFLENTLLSQPEVYACLGSFCSKYSLNSLTQELYDFCAEPSQSLPELYEKSSRFLQGALQDAHSLELYQRRLARHLVQEPPYVSEQQLPETLEMISSYLGISSRMAFPKFQELIERHIPKLSLLSSSDLRHLYLGLLMQSYQKVYVEEDLYMRVASAMRHHKLAYPAPLLFGDSNWPYSYFGFLLHPGTGHIDLWQCNYAGLKASPLENLQEILAVTRPWTLYANPIDYGMPPPPGYRSQMPKGFF</sequence>
<dbReference type="KEGG" id="cpm:G5S_0247"/>
<keyword evidence="1" id="KW-0175">Coiled coil</keyword>
<keyword evidence="3" id="KW-1185">Reference proteome</keyword>
<name>A0AA34RCU5_CHLPE</name>
<evidence type="ECO:0000313" key="2">
    <source>
        <dbReference type="EMBL" id="AEB41260.1"/>
    </source>
</evidence>
<protein>
    <submittedName>
        <fullName evidence="2">Uncharacterized protein</fullName>
    </submittedName>
</protein>
<gene>
    <name evidence="2" type="ordered locus">G5S_0247</name>
</gene>
<evidence type="ECO:0000256" key="1">
    <source>
        <dbReference type="SAM" id="Coils"/>
    </source>
</evidence>
<evidence type="ECO:0000313" key="3">
    <source>
        <dbReference type="Proteomes" id="UP000008305"/>
    </source>
</evidence>
<organism evidence="2 3">
    <name type="scientific">Chlamydia pecorum (strain ATCC VR-628 / DSM 29919 / E58)</name>
    <name type="common">Chlamydophila pecorum</name>
    <dbReference type="NCBI Taxonomy" id="331635"/>
    <lineage>
        <taxon>Bacteria</taxon>
        <taxon>Pseudomonadati</taxon>
        <taxon>Chlamydiota</taxon>
        <taxon>Chlamydiia</taxon>
        <taxon>Chlamydiales</taxon>
        <taxon>Chlamydiaceae</taxon>
        <taxon>Chlamydia/Chlamydophila group</taxon>
        <taxon>Chlamydia</taxon>
    </lineage>
</organism>
<dbReference type="RefSeq" id="WP_013712338.1">
    <property type="nucleotide sequence ID" value="NC_015408.1"/>
</dbReference>
<dbReference type="Proteomes" id="UP000008305">
    <property type="component" value="Chromosome"/>
</dbReference>